<proteinExistence type="predicted"/>
<sequence length="70" mass="7709">MNFLLLAKSLSPFLVTGGVVGTGATIYCLAPDLSESISSKCLENPKNWMGEECRNNTLFNEKLKAVWQDN</sequence>
<dbReference type="Proteomes" id="UP000006502">
    <property type="component" value="Chromosome"/>
</dbReference>
<evidence type="ECO:0000313" key="1">
    <source>
        <dbReference type="EMBL" id="AFO52357.1"/>
    </source>
</evidence>
<reference evidence="2" key="2">
    <citation type="submission" date="2012-07" db="EMBL/GenBank/DDBJ databases">
        <title>Complete genome sequence of 'Candidatus Mycoplasma haemolamae'.</title>
        <authorList>
            <person name="Guimaraes A.M.S."/>
            <person name="Toth B."/>
            <person name="Santos A.P."/>
            <person name="Nascimento N.C."/>
            <person name="Sojka J.E."/>
            <person name="Messick J.B."/>
        </authorList>
    </citation>
    <scope>NUCLEOTIDE SEQUENCE [LARGE SCALE GENOMIC DNA]</scope>
    <source>
        <strain evidence="2">Purdue</strain>
    </source>
</reference>
<dbReference type="EMBL" id="CP003731">
    <property type="protein sequence ID" value="AFO52357.1"/>
    <property type="molecule type" value="Genomic_DNA"/>
</dbReference>
<reference evidence="1 2" key="1">
    <citation type="journal article" date="2012" name="J. Bacteriol.">
        <title>Genome Sequence of "Candidatus Mycoplasma haemolamae" Strain Purdue, a Red Blood Cell Pathogen of Alpacas (Vicugna pacos) and Llamas (Lama glama).</title>
        <authorList>
            <person name="Guimaraes A.M."/>
            <person name="Toth B."/>
            <person name="Santos A.P."/>
            <person name="do Nascimento N.C."/>
            <person name="Kritchevsky J.E."/>
            <person name="Messick J.B."/>
        </authorList>
    </citation>
    <scope>NUCLEOTIDE SEQUENCE [LARGE SCALE GENOMIC DNA]</scope>
    <source>
        <strain evidence="1 2">Purdue</strain>
    </source>
</reference>
<dbReference type="PATRIC" id="fig|1212765.3.peg.884"/>
<organism evidence="1 2">
    <name type="scientific">Mycoplasma haematolamae (strain Purdue)</name>
    <dbReference type="NCBI Taxonomy" id="1212765"/>
    <lineage>
        <taxon>Bacteria</taxon>
        <taxon>Bacillati</taxon>
        <taxon>Mycoplasmatota</taxon>
        <taxon>Mollicutes</taxon>
        <taxon>Mycoplasmataceae</taxon>
        <taxon>Mycoplasma</taxon>
    </lineage>
</organism>
<evidence type="ECO:0000313" key="2">
    <source>
        <dbReference type="Proteomes" id="UP000006502"/>
    </source>
</evidence>
<protein>
    <submittedName>
        <fullName evidence="1">Uncharacterized protein</fullName>
    </submittedName>
</protein>
<gene>
    <name evidence="1" type="ordered locus">MHLP_03885</name>
</gene>
<dbReference type="HOGENOM" id="CLU_2753527_0_0_14"/>
<name>I7C721_MYCHA</name>
<dbReference type="AlphaFoldDB" id="I7C721"/>
<keyword evidence="2" id="KW-1185">Reference proteome</keyword>
<dbReference type="KEGG" id="mhl:MHLP_03885"/>
<accession>I7C721</accession>
<dbReference type="STRING" id="1212765.MHLP_03885"/>